<reference evidence="1 2" key="1">
    <citation type="journal article" date="2011" name="Stand. Genomic Sci.">
        <title>Complete genome sequence of the acetate-degrading sulfate reducer Desulfobacca acetoxidans type strain (ASRB2).</title>
        <authorList>
            <person name="Goker M."/>
            <person name="Teshima H."/>
            <person name="Lapidus A."/>
            <person name="Nolan M."/>
            <person name="Lucas S."/>
            <person name="Hammon N."/>
            <person name="Deshpande S."/>
            <person name="Cheng J.F."/>
            <person name="Tapia R."/>
            <person name="Han C."/>
            <person name="Goodwin L."/>
            <person name="Pitluck S."/>
            <person name="Huntemann M."/>
            <person name="Liolios K."/>
            <person name="Ivanova N."/>
            <person name="Pagani I."/>
            <person name="Mavromatis K."/>
            <person name="Ovchinikova G."/>
            <person name="Pati A."/>
            <person name="Chen A."/>
            <person name="Palaniappan K."/>
            <person name="Land M."/>
            <person name="Hauser L."/>
            <person name="Brambilla E.M."/>
            <person name="Rohde M."/>
            <person name="Spring S."/>
            <person name="Detter J.C."/>
            <person name="Woyke T."/>
            <person name="Bristow J."/>
            <person name="Eisen J.A."/>
            <person name="Markowitz V."/>
            <person name="Hugenholtz P."/>
            <person name="Kyrpides N.C."/>
            <person name="Klenk H.P."/>
        </authorList>
    </citation>
    <scope>NUCLEOTIDE SEQUENCE [LARGE SCALE GENOMIC DNA]</scope>
    <source>
        <strain evidence="2">ATCC 700848 / DSM 11109 / ASRB2</strain>
    </source>
</reference>
<sequence length="498" mass="58162">MSAELKSIFIEYADRVSSLSQRVAILPDKKRHISDLVQDIEKGPEFHKLVLATRDEFGHTGNRRNESAWRRAVGNVLRRSGFYIYILEKNLHDPSEEFEKYVHVFKSPKKKISYLGLLEYVSFEQDDIDFGNFQIKRFSRDDLDSILGNSINEIFYPWAAVDLNQIEDYWFIYLQQSIQVKKIIPSTKVDYTKIFSDDSYSRVEMTYTPRPFPEPLESVIKPLVLFDWQTDYWRGGPADEKEEKATGWMGFNIPFVLKVTDILYEPSFPAPSPEKLDKTIERVTENGEEIWGPEFHISLDKQETESFITVVKRTHENLQKLDLEKSGWHFFNNAFDMLVKAFFTGGLEQLLWHITAIDALLGERGGGLTKKLSRRIAFILGETEQKQKELQSRFEKLYNFRSALVHGKIDSKESKDKQKNRVYISHLREARDFARQTIVWFLEFLLKIQDGISQSQGNIEFPKRDLLLKLLDMDATERSQLKTLLQILPPDFPHLLGK</sequence>
<reference evidence="2" key="2">
    <citation type="submission" date="2011-03" db="EMBL/GenBank/DDBJ databases">
        <title>The complete genome of Desulfobacca acetoxidans DSM 11109.</title>
        <authorList>
            <consortium name="US DOE Joint Genome Institute (JGI-PGF)"/>
            <person name="Lucas S."/>
            <person name="Copeland A."/>
            <person name="Lapidus A."/>
            <person name="Bruce D."/>
            <person name="Goodwin L."/>
            <person name="Pitluck S."/>
            <person name="Peters L."/>
            <person name="Kyrpides N."/>
            <person name="Mavromatis K."/>
            <person name="Ivanova N."/>
            <person name="Ovchinnikova G."/>
            <person name="Teshima H."/>
            <person name="Detter J.C."/>
            <person name="Han C."/>
            <person name="Land M."/>
            <person name="Hauser L."/>
            <person name="Markowitz V."/>
            <person name="Cheng J.-F."/>
            <person name="Hugenholtz P."/>
            <person name="Woyke T."/>
            <person name="Wu D."/>
            <person name="Spring S."/>
            <person name="Schueler E."/>
            <person name="Brambilla E."/>
            <person name="Klenk H.-P."/>
            <person name="Eisen J.A."/>
        </authorList>
    </citation>
    <scope>NUCLEOTIDE SEQUENCE [LARGE SCALE GENOMIC DNA]</scope>
    <source>
        <strain evidence="2">ATCC 700848 / DSM 11109 / ASRB2</strain>
    </source>
</reference>
<evidence type="ECO:0000313" key="1">
    <source>
        <dbReference type="EMBL" id="AEB10004.1"/>
    </source>
</evidence>
<dbReference type="OrthoDB" id="2850018at2"/>
<dbReference type="HOGENOM" id="CLU_547164_0_0_7"/>
<dbReference type="EMBL" id="CP002629">
    <property type="protein sequence ID" value="AEB10004.1"/>
    <property type="molecule type" value="Genomic_DNA"/>
</dbReference>
<dbReference type="AlphaFoldDB" id="F2NDD8"/>
<dbReference type="Proteomes" id="UP000000483">
    <property type="component" value="Chromosome"/>
</dbReference>
<keyword evidence="2" id="KW-1185">Reference proteome</keyword>
<dbReference type="STRING" id="880072.Desac_2175"/>
<protein>
    <submittedName>
        <fullName evidence="1">Uncharacterized protein</fullName>
    </submittedName>
</protein>
<dbReference type="eggNOG" id="ENOG5033EQX">
    <property type="taxonomic scope" value="Bacteria"/>
</dbReference>
<accession>F2NDD8</accession>
<name>F2NDD8_DESAR</name>
<gene>
    <name evidence="1" type="ordered locus">Desac_2175</name>
</gene>
<dbReference type="RefSeq" id="WP_013707113.1">
    <property type="nucleotide sequence ID" value="NC_015388.1"/>
</dbReference>
<proteinExistence type="predicted"/>
<dbReference type="KEGG" id="dao:Desac_2175"/>
<organism evidence="1 2">
    <name type="scientific">Desulfobacca acetoxidans (strain ATCC 700848 / DSM 11109 / ASRB2)</name>
    <dbReference type="NCBI Taxonomy" id="880072"/>
    <lineage>
        <taxon>Bacteria</taxon>
        <taxon>Pseudomonadati</taxon>
        <taxon>Thermodesulfobacteriota</taxon>
        <taxon>Desulfobaccia</taxon>
        <taxon>Desulfobaccales</taxon>
        <taxon>Desulfobaccaceae</taxon>
        <taxon>Desulfobacca</taxon>
    </lineage>
</organism>
<evidence type="ECO:0000313" key="2">
    <source>
        <dbReference type="Proteomes" id="UP000000483"/>
    </source>
</evidence>